<accession>A0ABZ0L0P3</accession>
<evidence type="ECO:0000313" key="2">
    <source>
        <dbReference type="Proteomes" id="UP001303532"/>
    </source>
</evidence>
<organism evidence="1 2">
    <name type="scientific">Sporosarcina jeotgali</name>
    <dbReference type="NCBI Taxonomy" id="3020056"/>
    <lineage>
        <taxon>Bacteria</taxon>
        <taxon>Bacillati</taxon>
        <taxon>Bacillota</taxon>
        <taxon>Bacilli</taxon>
        <taxon>Bacillales</taxon>
        <taxon>Caryophanaceae</taxon>
        <taxon>Sporosarcina</taxon>
    </lineage>
</organism>
<dbReference type="Proteomes" id="UP001303532">
    <property type="component" value="Chromosome"/>
</dbReference>
<keyword evidence="2" id="KW-1185">Reference proteome</keyword>
<sequence length="145" mass="16567">MKKMLIGFILSLILILSLVLSTSDQTRIVSSAEPTQDSEDLRLQDMLMVMLTPYIENDLTNYYYPEIVKSFSPHAAPWDIEVIETKRVNGFRGFQLQITIEIEPTDGGQWSPIGKDRMTYEISAGPTVKLINHKHLKTYEFPSES</sequence>
<dbReference type="Pfam" id="PF13027">
    <property type="entry name" value="DUF3888"/>
    <property type="match status" value="1"/>
</dbReference>
<evidence type="ECO:0000313" key="1">
    <source>
        <dbReference type="EMBL" id="WOV85757.1"/>
    </source>
</evidence>
<proteinExistence type="predicted"/>
<protein>
    <submittedName>
        <fullName evidence="1">DUF3888 domain-containing protein</fullName>
    </submittedName>
</protein>
<dbReference type="InterPro" id="IPR024984">
    <property type="entry name" value="DUF3888"/>
</dbReference>
<reference evidence="1 2" key="1">
    <citation type="submission" date="2023-01" db="EMBL/GenBank/DDBJ databases">
        <title>Sporosarcina sp. nov., isolated from Korean tranditional fermented seafood 'Jeotgal'.</title>
        <authorList>
            <person name="Yang A.-I."/>
        </authorList>
    </citation>
    <scope>NUCLEOTIDE SEQUENCE [LARGE SCALE GENOMIC DNA]</scope>
    <source>
        <strain evidence="1 2">B2O-1</strain>
    </source>
</reference>
<dbReference type="RefSeq" id="WP_323693352.1">
    <property type="nucleotide sequence ID" value="NZ_CP116341.1"/>
</dbReference>
<gene>
    <name evidence="1" type="ORF">PGH26_07425</name>
</gene>
<dbReference type="EMBL" id="CP116341">
    <property type="protein sequence ID" value="WOV85757.1"/>
    <property type="molecule type" value="Genomic_DNA"/>
</dbReference>
<name>A0ABZ0L0P3_9BACL</name>